<evidence type="ECO:0000259" key="5">
    <source>
        <dbReference type="Pfam" id="PF00890"/>
    </source>
</evidence>
<evidence type="ECO:0000313" key="6">
    <source>
        <dbReference type="EMBL" id="NMH98237.1"/>
    </source>
</evidence>
<protein>
    <submittedName>
        <fullName evidence="6">FAD-dependent oxidoreductase</fullName>
    </submittedName>
</protein>
<evidence type="ECO:0000256" key="1">
    <source>
        <dbReference type="ARBA" id="ARBA00001974"/>
    </source>
</evidence>
<dbReference type="SUPFAM" id="SSF51905">
    <property type="entry name" value="FAD/NAD(P)-binding domain"/>
    <property type="match status" value="1"/>
</dbReference>
<keyword evidence="7" id="KW-1185">Reference proteome</keyword>
<reference evidence="6 7" key="1">
    <citation type="submission" date="2020-04" db="EMBL/GenBank/DDBJ databases">
        <authorList>
            <person name="Klaysubun C."/>
            <person name="Duangmal K."/>
            <person name="Lipun K."/>
        </authorList>
    </citation>
    <scope>NUCLEOTIDE SEQUENCE [LARGE SCALE GENOMIC DNA]</scope>
    <source>
        <strain evidence="6 7">K10HN5</strain>
    </source>
</reference>
<proteinExistence type="predicted"/>
<evidence type="ECO:0000256" key="2">
    <source>
        <dbReference type="ARBA" id="ARBA00022630"/>
    </source>
</evidence>
<name>A0ABX1SBJ3_9PSEU</name>
<accession>A0ABX1SBJ3</accession>
<dbReference type="PANTHER" id="PTHR43400:SF7">
    <property type="entry name" value="FAD-DEPENDENT OXIDOREDUCTASE 2 FAD BINDING DOMAIN-CONTAINING PROTEIN"/>
    <property type="match status" value="1"/>
</dbReference>
<organism evidence="6 7">
    <name type="scientific">Pseudonocardia acidicola</name>
    <dbReference type="NCBI Taxonomy" id="2724939"/>
    <lineage>
        <taxon>Bacteria</taxon>
        <taxon>Bacillati</taxon>
        <taxon>Actinomycetota</taxon>
        <taxon>Actinomycetes</taxon>
        <taxon>Pseudonocardiales</taxon>
        <taxon>Pseudonocardiaceae</taxon>
        <taxon>Pseudonocardia</taxon>
    </lineage>
</organism>
<dbReference type="Pfam" id="PF00890">
    <property type="entry name" value="FAD_binding_2"/>
    <property type="match status" value="1"/>
</dbReference>
<keyword evidence="3" id="KW-0274">FAD</keyword>
<dbReference type="InterPro" id="IPR027477">
    <property type="entry name" value="Succ_DH/fumarate_Rdtase_cat_sf"/>
</dbReference>
<dbReference type="SUPFAM" id="SSF56425">
    <property type="entry name" value="Succinate dehydrogenase/fumarate reductase flavoprotein, catalytic domain"/>
    <property type="match status" value="1"/>
</dbReference>
<keyword evidence="2" id="KW-0285">Flavoprotein</keyword>
<keyword evidence="4" id="KW-0560">Oxidoreductase</keyword>
<gene>
    <name evidence="6" type="ORF">HF526_13080</name>
</gene>
<feature type="domain" description="FAD-dependent oxidoreductase 2 FAD-binding" evidence="5">
    <location>
        <begin position="8"/>
        <end position="452"/>
    </location>
</feature>
<dbReference type="RefSeq" id="WP_169381678.1">
    <property type="nucleotide sequence ID" value="NZ_JAAXLA010000020.1"/>
</dbReference>
<evidence type="ECO:0000256" key="3">
    <source>
        <dbReference type="ARBA" id="ARBA00022827"/>
    </source>
</evidence>
<dbReference type="Gene3D" id="3.90.700.10">
    <property type="entry name" value="Succinate dehydrogenase/fumarate reductase flavoprotein, catalytic domain"/>
    <property type="match status" value="1"/>
</dbReference>
<dbReference type="EMBL" id="JAAXLA010000020">
    <property type="protein sequence ID" value="NMH98237.1"/>
    <property type="molecule type" value="Genomic_DNA"/>
</dbReference>
<evidence type="ECO:0000256" key="4">
    <source>
        <dbReference type="ARBA" id="ARBA00023002"/>
    </source>
</evidence>
<dbReference type="InterPro" id="IPR050315">
    <property type="entry name" value="FAD-oxidoreductase_2"/>
</dbReference>
<comment type="cofactor">
    <cofactor evidence="1">
        <name>FAD</name>
        <dbReference type="ChEBI" id="CHEBI:57692"/>
    </cofactor>
</comment>
<comment type="caution">
    <text evidence="6">The sequence shown here is derived from an EMBL/GenBank/DDBJ whole genome shotgun (WGS) entry which is preliminary data.</text>
</comment>
<dbReference type="PANTHER" id="PTHR43400">
    <property type="entry name" value="FUMARATE REDUCTASE"/>
    <property type="match status" value="1"/>
</dbReference>
<evidence type="ECO:0000313" key="7">
    <source>
        <dbReference type="Proteomes" id="UP000820669"/>
    </source>
</evidence>
<dbReference type="Proteomes" id="UP000820669">
    <property type="component" value="Unassembled WGS sequence"/>
</dbReference>
<dbReference type="Gene3D" id="3.50.50.60">
    <property type="entry name" value="FAD/NAD(P)-binding domain"/>
    <property type="match status" value="1"/>
</dbReference>
<dbReference type="InterPro" id="IPR036188">
    <property type="entry name" value="FAD/NAD-bd_sf"/>
</dbReference>
<dbReference type="PRINTS" id="PR00411">
    <property type="entry name" value="PNDRDTASEI"/>
</dbReference>
<sequence>MADDTDVDVVVIGSGGAGLCAALMAYENGARAILVAEAEDVVGGSSRLSGGVVMGSGSRLQKAAGIEDHPDDLLHDYMQLNQWDVHHGPVSTFTRRSGETVDWLADHGVRFFDRLIFGGDERKPRSHCVDGAGQAVIDVLHSRCRELGIDIALRRRVDRLIVEDGRVIGAQVGEDRITAGAVVVASGGFGANPELLASHFPAAWHEGFTWYIGSDGAQGDALGFAEQVGAQVVGRDRGLRTLTPAFGRLNEAFLPGWTVLLDPSGRRFADETAPYGILDGLVGAHGNAGFVVFDDAALRPPPELAERYRDSYKQVWPNHPPFRSRNYNADIVDEMVGKQRIATSDTLEGLADLIGVDPAVLVGEIERYNGHVEAGEDRDFGKSGKFLMPIGTPPFYAAAVRPATVNLTGCGLRIDGRGRVLDAHGGEIPGLFAAGECTGGVLGTRYMGSGNGMANALTMGRVAGESAALSLGSSC</sequence>
<dbReference type="InterPro" id="IPR003953">
    <property type="entry name" value="FAD-dep_OxRdtase_2_FAD-bd"/>
</dbReference>
<dbReference type="PRINTS" id="PR00368">
    <property type="entry name" value="FADPNR"/>
</dbReference>